<name>A0A1H0SML3_9ACTN</name>
<accession>A0A1H0SML3</accession>
<keyword evidence="3" id="KW-0238">DNA-binding</keyword>
<keyword evidence="4" id="KW-1185">Reference proteome</keyword>
<dbReference type="GO" id="GO:0006281">
    <property type="term" value="P:DNA repair"/>
    <property type="evidence" value="ECO:0007669"/>
    <property type="project" value="InterPro"/>
</dbReference>
<dbReference type="CDD" id="cd06445">
    <property type="entry name" value="ATase"/>
    <property type="match status" value="1"/>
</dbReference>
<dbReference type="AlphaFoldDB" id="A0A1H0SML3"/>
<reference evidence="3 4" key="1">
    <citation type="submission" date="2016-10" db="EMBL/GenBank/DDBJ databases">
        <authorList>
            <person name="de Groot N.N."/>
        </authorList>
    </citation>
    <scope>NUCLEOTIDE SEQUENCE [LARGE SCALE GENOMIC DNA]</scope>
    <source>
        <strain evidence="4">P4-7,KCTC 19426,CECT 7604</strain>
    </source>
</reference>
<dbReference type="STRING" id="1090615.SAMN04515671_4192"/>
<proteinExistence type="predicted"/>
<gene>
    <name evidence="3" type="ORF">SAMN04515671_4192</name>
</gene>
<protein>
    <submittedName>
        <fullName evidence="3">Alkylated DNA nucleotide flippase Atl1, participates in nucleotide excision repair, Ada-like DNA-binding domain</fullName>
    </submittedName>
</protein>
<sequence length="104" mass="11560">MRGMDMELAYRMLDQVAAVPAGQVATYGDIAARAGSPSPRLAGRVLSELSDETTPWHRIVRADGTPTAHLRDEQLARLRSEGVLANNGRVDLRRYRYQPGRAER</sequence>
<dbReference type="GO" id="GO:0003677">
    <property type="term" value="F:DNA binding"/>
    <property type="evidence" value="ECO:0007669"/>
    <property type="project" value="UniProtKB-KW"/>
</dbReference>
<evidence type="ECO:0000256" key="1">
    <source>
        <dbReference type="ARBA" id="ARBA00022763"/>
    </source>
</evidence>
<dbReference type="InterPro" id="IPR036388">
    <property type="entry name" value="WH-like_DNA-bd_sf"/>
</dbReference>
<evidence type="ECO:0000313" key="4">
    <source>
        <dbReference type="Proteomes" id="UP000198741"/>
    </source>
</evidence>
<dbReference type="Proteomes" id="UP000198741">
    <property type="component" value="Chromosome I"/>
</dbReference>
<dbReference type="PANTHER" id="PTHR42942:SF1">
    <property type="entry name" value="ALKYLTRANSFERASE-LIKE PROTEIN 1"/>
    <property type="match status" value="1"/>
</dbReference>
<dbReference type="Gene3D" id="1.10.10.10">
    <property type="entry name" value="Winged helix-like DNA-binding domain superfamily/Winged helix DNA-binding domain"/>
    <property type="match status" value="1"/>
</dbReference>
<feature type="domain" description="Methylated-DNA-[protein]-cysteine S-methyltransferase DNA binding" evidence="2">
    <location>
        <begin position="11"/>
        <end position="83"/>
    </location>
</feature>
<dbReference type="PANTHER" id="PTHR42942">
    <property type="entry name" value="6-O-METHYLGUANINE DNA METHYLTRANSFERASE"/>
    <property type="match status" value="1"/>
</dbReference>
<dbReference type="EMBL" id="LT629710">
    <property type="protein sequence ID" value="SDP42950.1"/>
    <property type="molecule type" value="Genomic_DNA"/>
</dbReference>
<dbReference type="InterPro" id="IPR052520">
    <property type="entry name" value="ATL_DNA_repair"/>
</dbReference>
<dbReference type="Pfam" id="PF01035">
    <property type="entry name" value="DNA_binding_1"/>
    <property type="match status" value="1"/>
</dbReference>
<dbReference type="SUPFAM" id="SSF46767">
    <property type="entry name" value="Methylated DNA-protein cysteine methyltransferase, C-terminal domain"/>
    <property type="match status" value="1"/>
</dbReference>
<dbReference type="InterPro" id="IPR014048">
    <property type="entry name" value="MethylDNA_cys_MeTrfase_DNA-bd"/>
</dbReference>
<dbReference type="InterPro" id="IPR036217">
    <property type="entry name" value="MethylDNA_cys_MeTrfase_DNAb"/>
</dbReference>
<evidence type="ECO:0000313" key="3">
    <source>
        <dbReference type="EMBL" id="SDP42950.1"/>
    </source>
</evidence>
<keyword evidence="1" id="KW-0227">DNA damage</keyword>
<dbReference type="GO" id="GO:0003824">
    <property type="term" value="F:catalytic activity"/>
    <property type="evidence" value="ECO:0007669"/>
    <property type="project" value="InterPro"/>
</dbReference>
<organism evidence="3 4">
    <name type="scientific">Nakamurella panacisegetis</name>
    <dbReference type="NCBI Taxonomy" id="1090615"/>
    <lineage>
        <taxon>Bacteria</taxon>
        <taxon>Bacillati</taxon>
        <taxon>Actinomycetota</taxon>
        <taxon>Actinomycetes</taxon>
        <taxon>Nakamurellales</taxon>
        <taxon>Nakamurellaceae</taxon>
        <taxon>Nakamurella</taxon>
    </lineage>
</organism>
<evidence type="ECO:0000259" key="2">
    <source>
        <dbReference type="Pfam" id="PF01035"/>
    </source>
</evidence>